<dbReference type="Proteomes" id="UP001500575">
    <property type="component" value="Unassembled WGS sequence"/>
</dbReference>
<organism evidence="6 7">
    <name type="scientific">Nocardioides bigeumensis</name>
    <dbReference type="NCBI Taxonomy" id="433657"/>
    <lineage>
        <taxon>Bacteria</taxon>
        <taxon>Bacillati</taxon>
        <taxon>Actinomycetota</taxon>
        <taxon>Actinomycetes</taxon>
        <taxon>Propionibacteriales</taxon>
        <taxon>Nocardioidaceae</taxon>
        <taxon>Nocardioides</taxon>
    </lineage>
</organism>
<dbReference type="InterPro" id="IPR002123">
    <property type="entry name" value="Plipid/glycerol_acylTrfase"/>
</dbReference>
<keyword evidence="4" id="KW-0443">Lipid metabolism</keyword>
<evidence type="ECO:0000313" key="6">
    <source>
        <dbReference type="EMBL" id="GAA2125259.1"/>
    </source>
</evidence>
<name>A0ABP5K037_9ACTN</name>
<dbReference type="EMBL" id="BAAAQQ010000011">
    <property type="protein sequence ID" value="GAA2125259.1"/>
    <property type="molecule type" value="Genomic_DNA"/>
</dbReference>
<feature type="domain" description="Phospholipid/glycerol acyltransferase" evidence="5">
    <location>
        <begin position="311"/>
        <end position="425"/>
    </location>
</feature>
<evidence type="ECO:0000256" key="2">
    <source>
        <dbReference type="ARBA" id="ARBA00022679"/>
    </source>
</evidence>
<dbReference type="PANTHER" id="PTHR10434:SF66">
    <property type="entry name" value="PHOSPHOLIPID_GLYCEROL ACYLTRANSFERASE DOMAIN-CONTAINING PROTEIN"/>
    <property type="match status" value="1"/>
</dbReference>
<proteinExistence type="inferred from homology"/>
<dbReference type="Pfam" id="PF01553">
    <property type="entry name" value="Acyltransferase"/>
    <property type="match status" value="1"/>
</dbReference>
<dbReference type="RefSeq" id="WP_344303838.1">
    <property type="nucleotide sequence ID" value="NZ_BAAAQQ010000011.1"/>
</dbReference>
<comment type="caution">
    <text evidence="6">The sequence shown here is derived from an EMBL/GenBank/DDBJ whole genome shotgun (WGS) entry which is preliminary data.</text>
</comment>
<dbReference type="CDD" id="cd07989">
    <property type="entry name" value="LPLAT_AGPAT-like"/>
    <property type="match status" value="1"/>
</dbReference>
<sequence length="479" mass="51082">MSEVGGIDELIAEVEAGPQGPTVGAFFDFDGTLIDGYSGVIAFRERLTGGQVGPEELVRTLVESFNVAQRGHDVSRLMDVAIGSLTGRPVSEVDDLSQELWRSRIAGKVYPDARRLVAAHHRAGHTVAMASSATRFQAADAARDLDIEHVLVTELEDEEGILTGQVRGPILWGPGKAQAVVDFAAANGVDLAESYAYGNGREDVPYLETVGRPRPLNPDVGLTTEAESRGWPVHRLQRVNRLTPVTVARTAASMAGLGIGVGAGLVAGLVNQDRRTALTVAAAVASELSLAAAGVKLDVVGQENLWSHRPAVFLFNHQSQLDVPVLGSLLRRDFTAVAKKELATDPVFAPMGWLADVAYVDRTDGRKAREALAPAVDALRSGTSLVIAPEGTRSPTPKLLPFKKGAFHLALQAKVPIVPIVIRNAGELMAPHGVLISSGTVQVAVLDPVDTSRWTVKTLNAKVDQVRQRYLDTLADWPS</sequence>
<dbReference type="NCBIfam" id="TIGR01488">
    <property type="entry name" value="HAD-SF-IB"/>
    <property type="match status" value="1"/>
</dbReference>
<comment type="similarity">
    <text evidence="1 4">Belongs to the 1-acyl-sn-glycerol-3-phosphate acyltransferase family.</text>
</comment>
<evidence type="ECO:0000256" key="3">
    <source>
        <dbReference type="ARBA" id="ARBA00023315"/>
    </source>
</evidence>
<dbReference type="SUPFAM" id="SSF69593">
    <property type="entry name" value="Glycerol-3-phosphate (1)-acyltransferase"/>
    <property type="match status" value="1"/>
</dbReference>
<keyword evidence="7" id="KW-1185">Reference proteome</keyword>
<keyword evidence="6" id="KW-0378">Hydrolase</keyword>
<dbReference type="Gene3D" id="3.40.50.1000">
    <property type="entry name" value="HAD superfamily/HAD-like"/>
    <property type="match status" value="1"/>
</dbReference>
<reference evidence="7" key="1">
    <citation type="journal article" date="2019" name="Int. J. Syst. Evol. Microbiol.">
        <title>The Global Catalogue of Microorganisms (GCM) 10K type strain sequencing project: providing services to taxonomists for standard genome sequencing and annotation.</title>
        <authorList>
            <consortium name="The Broad Institute Genomics Platform"/>
            <consortium name="The Broad Institute Genome Sequencing Center for Infectious Disease"/>
            <person name="Wu L."/>
            <person name="Ma J."/>
        </authorList>
    </citation>
    <scope>NUCLEOTIDE SEQUENCE [LARGE SCALE GENOMIC DNA]</scope>
    <source>
        <strain evidence="7">JCM 16021</strain>
    </source>
</reference>
<dbReference type="NCBIfam" id="TIGR00530">
    <property type="entry name" value="AGP_acyltrn"/>
    <property type="match status" value="1"/>
</dbReference>
<keyword evidence="4" id="KW-0594">Phospholipid biosynthesis</keyword>
<dbReference type="InterPro" id="IPR036412">
    <property type="entry name" value="HAD-like_sf"/>
</dbReference>
<evidence type="ECO:0000256" key="1">
    <source>
        <dbReference type="ARBA" id="ARBA00008655"/>
    </source>
</evidence>
<gene>
    <name evidence="6" type="ORF">GCM10009843_22770</name>
</gene>
<comment type="domain">
    <text evidence="4">The HXXXXD motif is essential for acyltransferase activity and may constitute the binding site for the phosphate moiety of the glycerol-3-phosphate.</text>
</comment>
<dbReference type="InterPro" id="IPR023214">
    <property type="entry name" value="HAD_sf"/>
</dbReference>
<dbReference type="InterPro" id="IPR004552">
    <property type="entry name" value="AGP_acyltrans"/>
</dbReference>
<evidence type="ECO:0000259" key="5">
    <source>
        <dbReference type="SMART" id="SM00563"/>
    </source>
</evidence>
<dbReference type="SUPFAM" id="SSF56784">
    <property type="entry name" value="HAD-like"/>
    <property type="match status" value="1"/>
</dbReference>
<accession>A0ABP5K037</accession>
<keyword evidence="4" id="KW-0444">Lipid biosynthesis</keyword>
<evidence type="ECO:0000313" key="7">
    <source>
        <dbReference type="Proteomes" id="UP001500575"/>
    </source>
</evidence>
<evidence type="ECO:0000256" key="4">
    <source>
        <dbReference type="RuleBase" id="RU361267"/>
    </source>
</evidence>
<protein>
    <recommendedName>
        <fullName evidence="4">1-acyl-sn-glycerol-3-phosphate acyltransferase</fullName>
        <ecNumber evidence="4">2.3.1.51</ecNumber>
    </recommendedName>
</protein>
<keyword evidence="4" id="KW-1208">Phospholipid metabolism</keyword>
<dbReference type="Pfam" id="PF12710">
    <property type="entry name" value="HAD"/>
    <property type="match status" value="1"/>
</dbReference>
<keyword evidence="2 4" id="KW-0808">Transferase</keyword>
<dbReference type="Gene3D" id="1.20.1440.100">
    <property type="entry name" value="SG protein - dephosphorylation function"/>
    <property type="match status" value="1"/>
</dbReference>
<dbReference type="InterPro" id="IPR006385">
    <property type="entry name" value="HAD_hydro_SerB1"/>
</dbReference>
<dbReference type="PANTHER" id="PTHR10434">
    <property type="entry name" value="1-ACYL-SN-GLYCEROL-3-PHOSPHATE ACYLTRANSFERASE"/>
    <property type="match status" value="1"/>
</dbReference>
<dbReference type="NCBIfam" id="TIGR01490">
    <property type="entry name" value="HAD-SF-IB-hyp1"/>
    <property type="match status" value="1"/>
</dbReference>
<dbReference type="SMART" id="SM00563">
    <property type="entry name" value="PlsC"/>
    <property type="match status" value="1"/>
</dbReference>
<dbReference type="EC" id="2.3.1.51" evidence="4"/>
<dbReference type="GO" id="GO:0016787">
    <property type="term" value="F:hydrolase activity"/>
    <property type="evidence" value="ECO:0007669"/>
    <property type="project" value="UniProtKB-KW"/>
</dbReference>
<comment type="catalytic activity">
    <reaction evidence="4">
        <text>a 1-acyl-sn-glycero-3-phosphate + an acyl-CoA = a 1,2-diacyl-sn-glycero-3-phosphate + CoA</text>
        <dbReference type="Rhea" id="RHEA:19709"/>
        <dbReference type="ChEBI" id="CHEBI:57287"/>
        <dbReference type="ChEBI" id="CHEBI:57970"/>
        <dbReference type="ChEBI" id="CHEBI:58342"/>
        <dbReference type="ChEBI" id="CHEBI:58608"/>
        <dbReference type="EC" id="2.3.1.51"/>
    </reaction>
</comment>
<dbReference type="CDD" id="cd02612">
    <property type="entry name" value="HAD_PGPPase"/>
    <property type="match status" value="1"/>
</dbReference>
<keyword evidence="3 4" id="KW-0012">Acyltransferase</keyword>